<dbReference type="AlphaFoldDB" id="A0A8J2MCS6"/>
<dbReference type="Proteomes" id="UP000708208">
    <property type="component" value="Unassembled WGS sequence"/>
</dbReference>
<sequence>MMGPLKAKAKCTLNHISVLETSLEPRITTHNNKRFCPVACNFNSIVHCTTPLQLGPVPFVRSTAVQLLQCCKGPGILTEKCNFGKIIKKVRSV</sequence>
<gene>
    <name evidence="1" type="ORF">AFUS01_LOCUS45542</name>
</gene>
<evidence type="ECO:0000313" key="1">
    <source>
        <dbReference type="EMBL" id="CAG7836285.1"/>
    </source>
</evidence>
<comment type="caution">
    <text evidence="1">The sequence shown here is derived from an EMBL/GenBank/DDBJ whole genome shotgun (WGS) entry which is preliminary data.</text>
</comment>
<reference evidence="1" key="1">
    <citation type="submission" date="2021-06" db="EMBL/GenBank/DDBJ databases">
        <authorList>
            <person name="Hodson N. C."/>
            <person name="Mongue J. A."/>
            <person name="Jaron S. K."/>
        </authorList>
    </citation>
    <scope>NUCLEOTIDE SEQUENCE</scope>
</reference>
<keyword evidence="2" id="KW-1185">Reference proteome</keyword>
<accession>A0A8J2MCS6</accession>
<dbReference type="EMBL" id="CAJVCH010570964">
    <property type="protein sequence ID" value="CAG7836285.1"/>
    <property type="molecule type" value="Genomic_DNA"/>
</dbReference>
<name>A0A8J2MCS6_9HEXA</name>
<organism evidence="1 2">
    <name type="scientific">Allacma fusca</name>
    <dbReference type="NCBI Taxonomy" id="39272"/>
    <lineage>
        <taxon>Eukaryota</taxon>
        <taxon>Metazoa</taxon>
        <taxon>Ecdysozoa</taxon>
        <taxon>Arthropoda</taxon>
        <taxon>Hexapoda</taxon>
        <taxon>Collembola</taxon>
        <taxon>Symphypleona</taxon>
        <taxon>Sminthuridae</taxon>
        <taxon>Allacma</taxon>
    </lineage>
</organism>
<proteinExistence type="predicted"/>
<evidence type="ECO:0000313" key="2">
    <source>
        <dbReference type="Proteomes" id="UP000708208"/>
    </source>
</evidence>
<protein>
    <submittedName>
        <fullName evidence="1">Uncharacterized protein</fullName>
    </submittedName>
</protein>